<reference evidence="2" key="1">
    <citation type="journal article" date="2019" name="Int. J. Syst. Evol. Microbiol.">
        <title>The Global Catalogue of Microorganisms (GCM) 10K type strain sequencing project: providing services to taxonomists for standard genome sequencing and annotation.</title>
        <authorList>
            <consortium name="The Broad Institute Genomics Platform"/>
            <consortium name="The Broad Institute Genome Sequencing Center for Infectious Disease"/>
            <person name="Wu L."/>
            <person name="Ma J."/>
        </authorList>
    </citation>
    <scope>NUCLEOTIDE SEQUENCE [LARGE SCALE GENOMIC DNA]</scope>
    <source>
        <strain evidence="2">JCM 3296</strain>
    </source>
</reference>
<keyword evidence="2" id="KW-1185">Reference proteome</keyword>
<evidence type="ECO:0000313" key="1">
    <source>
        <dbReference type="EMBL" id="GGU39953.1"/>
    </source>
</evidence>
<proteinExistence type="predicted"/>
<gene>
    <name evidence="1" type="ORF">GCM10010178_35420</name>
</gene>
<dbReference type="RefSeq" id="WP_189254780.1">
    <property type="nucleotide sequence ID" value="NZ_BMRE01000013.1"/>
</dbReference>
<dbReference type="EMBL" id="BMRE01000013">
    <property type="protein sequence ID" value="GGU39953.1"/>
    <property type="molecule type" value="Genomic_DNA"/>
</dbReference>
<dbReference type="Proteomes" id="UP000649573">
    <property type="component" value="Unassembled WGS sequence"/>
</dbReference>
<comment type="caution">
    <text evidence="1">The sequence shown here is derived from an EMBL/GenBank/DDBJ whole genome shotgun (WGS) entry which is preliminary data.</text>
</comment>
<protein>
    <submittedName>
        <fullName evidence="1">Uncharacterized protein</fullName>
    </submittedName>
</protein>
<organism evidence="1 2">
    <name type="scientific">Lentzea flava</name>
    <dbReference type="NCBI Taxonomy" id="103732"/>
    <lineage>
        <taxon>Bacteria</taxon>
        <taxon>Bacillati</taxon>
        <taxon>Actinomycetota</taxon>
        <taxon>Actinomycetes</taxon>
        <taxon>Pseudonocardiales</taxon>
        <taxon>Pseudonocardiaceae</taxon>
        <taxon>Lentzea</taxon>
    </lineage>
</organism>
<evidence type="ECO:0000313" key="2">
    <source>
        <dbReference type="Proteomes" id="UP000649573"/>
    </source>
</evidence>
<name>A0ABQ2UJI8_9PSEU</name>
<sequence>MAPWPSISREDLLAAASAPGFDTDLPLLVRRLIAETGRDITRLHLPGGSGTSAGGFDGIVVAGSRTTFVPEGMSVWELSVEQAAQTKADSDYSKRLAGPDGEDPSDITYIQVGLRPWTKASRWANDRRAEGRWRDILAYNVDDLHTWLEAAPATTAWLAERLGKSVPGVHDAQLWWDSVWLPSTTVPLDAPVVLAGRETAAADLLSAIKSEQTIITVGGGVRGDELRAFVAAALQTVPASDQVAARTLFVSSRDALLQLLDRPEPLVLVVGDAELVSNIPLSHKHRLVVPAVVGAKAKVEVPRIDGEIVAQLLLDNDFDHERAYALGTLARRSVPALRRALARYPDTLVPSWARSPSLILRRQLLLGSWDGQHSADRSAVEQFIGLSYAEFQDASRPAASGTDDPFLGALHEQWHVVAPDDSWDLIAPHLTAADLDQFETIALQVLSEVQPQRDQFGFVNANDLSSRYSASLRRGIARTLAMLGASGELVTLAGGATGSDVARRVLSRLFALANEDSTYGLWGSLSDLLSNLAEAAPAEFIQAMRPGLQGEVPLHSAMFADRPPTRIGFPSQSPHLGFIRALEVLAWSPDHFDDAVDILAKLAAIDPGGSWSNRPARSLEEIFSCWHPETSAESAHRLKALKRLLRNTLDPIRALLVTLIPNSHGFQSPHSTPKYRDWKREQLITRQQFRENVAGVVDLLLDDCGDDPARLLPLIDKLDRISPTHRAAVATKLTAVSDVADDEVRAQLADALRFKIGQHRGFSGSDWALPEGELQTLDQVLASLEPQAPVLRLAWLFKSAHIVMPDQKRPSDLAAFGEETRRRRASAMGEILESGGLAAVDALAGTTDYPYLIGRALADQASGFDSEMLTRLAEPDSPNRQVAVAYLQTRLFAGGVSLRDELLAETNEPSVQAIILNAASDPPSAWKALEDLPAAAEHYWANFNHYDVDNSPEHIITALHGLLTARRLVAALQLVSHHAEEIDAAEIAELTVRVLVSLLEQSAIPPEFQQLSNYDFHRIFEFLARHREFIGAQQLANLEWQLFPLLDAGGGAPTLHATLSEEPSFFVELICRVYRREDEEPDGSQALSEERRRIAARAYEVLYAWRRCPGIGSAGTVEIELLRTWVNGARDRLSEAARLESGDSHIGQILAYAPPDQDGLFPPRAVRDLLEELQSDAIDRGLEMGIFNKRGFTSRGATEGGTQERDLAQRYRGLAAESADWPRTRGVLRSLAESYEHYARQVDERAERLRRGLPD</sequence>
<accession>A0ABQ2UJI8</accession>